<dbReference type="GO" id="GO:0033499">
    <property type="term" value="P:galactose catabolic process via UDP-galactose, Leloir pathway"/>
    <property type="evidence" value="ECO:0007669"/>
    <property type="project" value="TreeGrafter"/>
</dbReference>
<evidence type="ECO:0000256" key="2">
    <source>
        <dbReference type="ARBA" id="ARBA00001911"/>
    </source>
</evidence>
<comment type="cofactor">
    <cofactor evidence="2 10">
        <name>NAD(+)</name>
        <dbReference type="ChEBI" id="CHEBI:57540"/>
    </cofactor>
</comment>
<dbReference type="Pfam" id="PF01370">
    <property type="entry name" value="Epimerase"/>
    <property type="match status" value="1"/>
</dbReference>
<dbReference type="GO" id="GO:0003978">
    <property type="term" value="F:UDP-glucose 4-epimerase activity"/>
    <property type="evidence" value="ECO:0007669"/>
    <property type="project" value="UniProtKB-UniRule"/>
</dbReference>
<dbReference type="Gene3D" id="3.40.50.720">
    <property type="entry name" value="NAD(P)-binding Rossmann-like Domain"/>
    <property type="match status" value="1"/>
</dbReference>
<keyword evidence="9 10" id="KW-0119">Carbohydrate metabolism</keyword>
<protein>
    <recommendedName>
        <fullName evidence="6 10">UDP-glucose 4-epimerase</fullName>
        <ecNumber evidence="5 10">5.1.3.2</ecNumber>
    </recommendedName>
</protein>
<name>A0A640VWR7_9RHOB</name>
<evidence type="ECO:0000256" key="3">
    <source>
        <dbReference type="ARBA" id="ARBA00004947"/>
    </source>
</evidence>
<dbReference type="RefSeq" id="WP_159981173.1">
    <property type="nucleotide sequence ID" value="NZ_BLIV01000013.1"/>
</dbReference>
<dbReference type="InterPro" id="IPR001509">
    <property type="entry name" value="Epimerase_deHydtase"/>
</dbReference>
<sequence length="333" mass="35664">MPGKHSTVLVVGGAGYIGSHTTLALKDAGFATVIYDNFSTGHRDACFADHLVEGDLADVAKLTETLERFEISSVIHFAAMIEAGQSMVTPLPFFENNVSGTVSLLKAMLAAGVSRIVFSSTAAVYGNQDGRLTLSETLPRAPITPYGHSKAMVERILETCVQAYGLQAIALRYFNASGADAAGRTGERHDLETHLIPLIIEAARGIRPNVKIYGTDYDTSDGTCIRDYIHVSDLATGHVAAVRYLLDNSNTGFQAMNLGTGTGYSVRQVINTVREVSGRAVDVVEADRRPGDPARLVADVAAARTDLHWSAAQSSLDEIVRTAWAYAEANLPH</sequence>
<dbReference type="OrthoDB" id="9801785at2"/>
<evidence type="ECO:0000256" key="4">
    <source>
        <dbReference type="ARBA" id="ARBA00007637"/>
    </source>
</evidence>
<evidence type="ECO:0000256" key="7">
    <source>
        <dbReference type="ARBA" id="ARBA00023027"/>
    </source>
</evidence>
<evidence type="ECO:0000313" key="13">
    <source>
        <dbReference type="Proteomes" id="UP000436522"/>
    </source>
</evidence>
<accession>A0A640VWR7</accession>
<dbReference type="EC" id="5.1.3.2" evidence="5 10"/>
<feature type="domain" description="NAD-dependent epimerase/dehydratase" evidence="11">
    <location>
        <begin position="8"/>
        <end position="244"/>
    </location>
</feature>
<keyword evidence="7 10" id="KW-0520">NAD</keyword>
<reference evidence="12 13" key="1">
    <citation type="submission" date="2019-12" db="EMBL/GenBank/DDBJ databases">
        <title>Roseobacter cerasinus sp. nov., isolated from seawater around aquaculture.</title>
        <authorList>
            <person name="Muramatsu S."/>
            <person name="Takabe Y."/>
            <person name="Mori K."/>
            <person name="Takaichi S."/>
            <person name="Hanada S."/>
        </authorList>
    </citation>
    <scope>NUCLEOTIDE SEQUENCE [LARGE SCALE GENOMIC DNA]</scope>
    <source>
        <strain evidence="12 13">AI77</strain>
    </source>
</reference>
<dbReference type="EMBL" id="BLIV01000013">
    <property type="protein sequence ID" value="GFE52469.1"/>
    <property type="molecule type" value="Genomic_DNA"/>
</dbReference>
<dbReference type="Gene3D" id="3.90.25.10">
    <property type="entry name" value="UDP-galactose 4-epimerase, domain 1"/>
    <property type="match status" value="1"/>
</dbReference>
<keyword evidence="8 10" id="KW-0413">Isomerase</keyword>
<dbReference type="AlphaFoldDB" id="A0A640VWR7"/>
<evidence type="ECO:0000256" key="1">
    <source>
        <dbReference type="ARBA" id="ARBA00000083"/>
    </source>
</evidence>
<organism evidence="12 13">
    <name type="scientific">Roseobacter cerasinus</name>
    <dbReference type="NCBI Taxonomy" id="2602289"/>
    <lineage>
        <taxon>Bacteria</taxon>
        <taxon>Pseudomonadati</taxon>
        <taxon>Pseudomonadota</taxon>
        <taxon>Alphaproteobacteria</taxon>
        <taxon>Rhodobacterales</taxon>
        <taxon>Roseobacteraceae</taxon>
        <taxon>Roseobacter</taxon>
    </lineage>
</organism>
<evidence type="ECO:0000256" key="8">
    <source>
        <dbReference type="ARBA" id="ARBA00023235"/>
    </source>
</evidence>
<dbReference type="UniPathway" id="UPA00214"/>
<evidence type="ECO:0000256" key="9">
    <source>
        <dbReference type="ARBA" id="ARBA00023277"/>
    </source>
</evidence>
<dbReference type="NCBIfam" id="TIGR01179">
    <property type="entry name" value="galE"/>
    <property type="match status" value="1"/>
</dbReference>
<comment type="catalytic activity">
    <reaction evidence="1 10">
        <text>UDP-alpha-D-glucose = UDP-alpha-D-galactose</text>
        <dbReference type="Rhea" id="RHEA:22168"/>
        <dbReference type="ChEBI" id="CHEBI:58885"/>
        <dbReference type="ChEBI" id="CHEBI:66914"/>
        <dbReference type="EC" id="5.1.3.2"/>
    </reaction>
</comment>
<evidence type="ECO:0000256" key="10">
    <source>
        <dbReference type="RuleBase" id="RU366046"/>
    </source>
</evidence>
<comment type="caution">
    <text evidence="12">The sequence shown here is derived from an EMBL/GenBank/DDBJ whole genome shotgun (WGS) entry which is preliminary data.</text>
</comment>
<evidence type="ECO:0000313" key="12">
    <source>
        <dbReference type="EMBL" id="GFE52469.1"/>
    </source>
</evidence>
<dbReference type="InterPro" id="IPR005886">
    <property type="entry name" value="UDP_G4E"/>
</dbReference>
<dbReference type="PANTHER" id="PTHR43725">
    <property type="entry name" value="UDP-GLUCOSE 4-EPIMERASE"/>
    <property type="match status" value="1"/>
</dbReference>
<keyword evidence="13" id="KW-1185">Reference proteome</keyword>
<evidence type="ECO:0000256" key="6">
    <source>
        <dbReference type="ARBA" id="ARBA00018569"/>
    </source>
</evidence>
<comment type="pathway">
    <text evidence="3 10">Carbohydrate metabolism; galactose metabolism.</text>
</comment>
<evidence type="ECO:0000256" key="5">
    <source>
        <dbReference type="ARBA" id="ARBA00013189"/>
    </source>
</evidence>
<proteinExistence type="inferred from homology"/>
<dbReference type="PANTHER" id="PTHR43725:SF53">
    <property type="entry name" value="UDP-ARABINOSE 4-EPIMERASE 1"/>
    <property type="match status" value="1"/>
</dbReference>
<dbReference type="InterPro" id="IPR036291">
    <property type="entry name" value="NAD(P)-bd_dom_sf"/>
</dbReference>
<comment type="similarity">
    <text evidence="4 10">Belongs to the NAD(P)-dependent epimerase/dehydratase family.</text>
</comment>
<gene>
    <name evidence="12" type="ORF">So717_42220</name>
</gene>
<comment type="subunit">
    <text evidence="10">Homodimer.</text>
</comment>
<evidence type="ECO:0000259" key="11">
    <source>
        <dbReference type="Pfam" id="PF01370"/>
    </source>
</evidence>
<dbReference type="Proteomes" id="UP000436522">
    <property type="component" value="Unassembled WGS sequence"/>
</dbReference>
<dbReference type="CDD" id="cd05247">
    <property type="entry name" value="UDP_G4E_1_SDR_e"/>
    <property type="match status" value="1"/>
</dbReference>
<dbReference type="SUPFAM" id="SSF51735">
    <property type="entry name" value="NAD(P)-binding Rossmann-fold domains"/>
    <property type="match status" value="1"/>
</dbReference>